<reference evidence="2 3" key="1">
    <citation type="submission" date="2020-08" db="EMBL/GenBank/DDBJ databases">
        <title>Streptomycin resistant and MDR strain, P. mexicana.</title>
        <authorList>
            <person name="Ganesh-kumar S."/>
            <person name="Zhe T."/>
            <person name="Yu Z."/>
            <person name="Min Y."/>
        </authorList>
    </citation>
    <scope>NUCLEOTIDE SEQUENCE [LARGE SCALE GENOMIC DNA]</scope>
    <source>
        <strain evidence="2 3">GTZY</strain>
    </source>
</reference>
<proteinExistence type="predicted"/>
<accession>A0ABX6RG89</accession>
<protein>
    <submittedName>
        <fullName evidence="2">Type IV pilin protein</fullName>
    </submittedName>
</protein>
<feature type="transmembrane region" description="Helical" evidence="1">
    <location>
        <begin position="21"/>
        <end position="45"/>
    </location>
</feature>
<dbReference type="RefSeq" id="WP_185896771.1">
    <property type="nucleotide sequence ID" value="NZ_CP060028.1"/>
</dbReference>
<dbReference type="InterPro" id="IPR045584">
    <property type="entry name" value="Pilin-like"/>
</dbReference>
<dbReference type="Gene3D" id="3.30.700.10">
    <property type="entry name" value="Glycoprotein, Type 4 Pilin"/>
    <property type="match status" value="1"/>
</dbReference>
<dbReference type="PROSITE" id="PS00409">
    <property type="entry name" value="PROKAR_NTER_METHYL"/>
    <property type="match status" value="1"/>
</dbReference>
<dbReference type="SUPFAM" id="SSF54523">
    <property type="entry name" value="Pili subunits"/>
    <property type="match status" value="1"/>
</dbReference>
<keyword evidence="1" id="KW-0812">Transmembrane</keyword>
<dbReference type="InterPro" id="IPR012902">
    <property type="entry name" value="N_methyl_site"/>
</dbReference>
<gene>
    <name evidence="2" type="ORF">H4W19_08360</name>
</gene>
<keyword evidence="3" id="KW-1185">Reference proteome</keyword>
<evidence type="ECO:0000313" key="2">
    <source>
        <dbReference type="EMBL" id="QND81735.1"/>
    </source>
</evidence>
<organism evidence="2 3">
    <name type="scientific">Pseudoxanthomonas mexicana</name>
    <dbReference type="NCBI Taxonomy" id="128785"/>
    <lineage>
        <taxon>Bacteria</taxon>
        <taxon>Pseudomonadati</taxon>
        <taxon>Pseudomonadota</taxon>
        <taxon>Gammaproteobacteria</taxon>
        <taxon>Lysobacterales</taxon>
        <taxon>Lysobacteraceae</taxon>
        <taxon>Pseudoxanthomonas</taxon>
    </lineage>
</organism>
<evidence type="ECO:0000256" key="1">
    <source>
        <dbReference type="SAM" id="Phobius"/>
    </source>
</evidence>
<dbReference type="InterPro" id="IPR031982">
    <property type="entry name" value="PilE-like"/>
</dbReference>
<dbReference type="Pfam" id="PF07963">
    <property type="entry name" value="N_methyl"/>
    <property type="match status" value="1"/>
</dbReference>
<dbReference type="NCBIfam" id="TIGR02532">
    <property type="entry name" value="IV_pilin_GFxxxE"/>
    <property type="match status" value="1"/>
</dbReference>
<name>A0ABX6RG89_PSEMX</name>
<sequence length="150" mass="16230">MRTERLGRIHGRRALRSHASGFTLIELLIVIAIVAILATIAYSTYQDQIVKSRRAAAAVCLQERAQFMERFYSTNMSYAGAPNPPAQCDAEVAPHYTLQFQAAPTAKAYTLQAVPQAAQAARDTLCGTISLDAQGRRGEGGTATNAAECW</sequence>
<dbReference type="Proteomes" id="UP000515506">
    <property type="component" value="Chromosome"/>
</dbReference>
<keyword evidence="1" id="KW-1133">Transmembrane helix</keyword>
<keyword evidence="1" id="KW-0472">Membrane</keyword>
<evidence type="ECO:0000313" key="3">
    <source>
        <dbReference type="Proteomes" id="UP000515506"/>
    </source>
</evidence>
<dbReference type="EMBL" id="CP060028">
    <property type="protein sequence ID" value="QND81735.1"/>
    <property type="molecule type" value="Genomic_DNA"/>
</dbReference>
<dbReference type="Pfam" id="PF16732">
    <property type="entry name" value="ComP_DUS"/>
    <property type="match status" value="1"/>
</dbReference>